<organism evidence="1 2">
    <name type="scientific">Nonomuraea mangrovi</name>
    <dbReference type="NCBI Taxonomy" id="2316207"/>
    <lineage>
        <taxon>Bacteria</taxon>
        <taxon>Bacillati</taxon>
        <taxon>Actinomycetota</taxon>
        <taxon>Actinomycetes</taxon>
        <taxon>Streptosporangiales</taxon>
        <taxon>Streptosporangiaceae</taxon>
        <taxon>Nonomuraea</taxon>
    </lineage>
</organism>
<dbReference type="EMBL" id="JBHUFV010000005">
    <property type="protein sequence ID" value="MFD1930863.1"/>
    <property type="molecule type" value="Genomic_DNA"/>
</dbReference>
<protein>
    <submittedName>
        <fullName evidence="1">Uncharacterized protein</fullName>
    </submittedName>
</protein>
<dbReference type="Proteomes" id="UP001597368">
    <property type="component" value="Unassembled WGS sequence"/>
</dbReference>
<comment type="caution">
    <text evidence="1">The sequence shown here is derived from an EMBL/GenBank/DDBJ whole genome shotgun (WGS) entry which is preliminary data.</text>
</comment>
<name>A0ABW4SN95_9ACTN</name>
<reference evidence="2" key="1">
    <citation type="journal article" date="2019" name="Int. J. Syst. Evol. Microbiol.">
        <title>The Global Catalogue of Microorganisms (GCM) 10K type strain sequencing project: providing services to taxonomists for standard genome sequencing and annotation.</title>
        <authorList>
            <consortium name="The Broad Institute Genomics Platform"/>
            <consortium name="The Broad Institute Genome Sequencing Center for Infectious Disease"/>
            <person name="Wu L."/>
            <person name="Ma J."/>
        </authorList>
    </citation>
    <scope>NUCLEOTIDE SEQUENCE [LARGE SCALE GENOMIC DNA]</scope>
    <source>
        <strain evidence="2">ICMP 6774ER</strain>
    </source>
</reference>
<proteinExistence type="predicted"/>
<keyword evidence="2" id="KW-1185">Reference proteome</keyword>
<evidence type="ECO:0000313" key="2">
    <source>
        <dbReference type="Proteomes" id="UP001597368"/>
    </source>
</evidence>
<accession>A0ABW4SN95</accession>
<dbReference type="RefSeq" id="WP_379569655.1">
    <property type="nucleotide sequence ID" value="NZ_JBHUFV010000005.1"/>
</dbReference>
<gene>
    <name evidence="1" type="ORF">ACFSKW_05160</name>
</gene>
<sequence>MRPSRHRLGRARGGRRPGLTVAAGQARLIGCTPTYMNAPGGGAQVLLTFAEEARAG</sequence>
<evidence type="ECO:0000313" key="1">
    <source>
        <dbReference type="EMBL" id="MFD1930863.1"/>
    </source>
</evidence>